<keyword evidence="4" id="KW-1185">Reference proteome</keyword>
<gene>
    <name evidence="3" type="ORF">FPZ45_16115</name>
</gene>
<dbReference type="OrthoDB" id="5508079at2"/>
<dbReference type="InterPro" id="IPR000045">
    <property type="entry name" value="Prepilin_IV_endopep_pep"/>
</dbReference>
<evidence type="ECO:0000313" key="4">
    <source>
        <dbReference type="Proteomes" id="UP000316330"/>
    </source>
</evidence>
<keyword evidence="1" id="KW-0472">Membrane</keyword>
<name>A0A559JEA8_9BACL</name>
<accession>A0A559JEA8</accession>
<dbReference type="Pfam" id="PF01478">
    <property type="entry name" value="Peptidase_A24"/>
    <property type="match status" value="1"/>
</dbReference>
<feature type="transmembrane region" description="Helical" evidence="1">
    <location>
        <begin position="46"/>
        <end position="64"/>
    </location>
</feature>
<evidence type="ECO:0000256" key="1">
    <source>
        <dbReference type="SAM" id="Phobius"/>
    </source>
</evidence>
<keyword evidence="1" id="KW-1133">Transmembrane helix</keyword>
<evidence type="ECO:0000313" key="3">
    <source>
        <dbReference type="EMBL" id="TVX98224.1"/>
    </source>
</evidence>
<protein>
    <submittedName>
        <fullName evidence="3">Prepilin peptidase</fullName>
    </submittedName>
</protein>
<dbReference type="GO" id="GO:0016020">
    <property type="term" value="C:membrane"/>
    <property type="evidence" value="ECO:0007669"/>
    <property type="project" value="InterPro"/>
</dbReference>
<comment type="caution">
    <text evidence="3">The sequence shown here is derived from an EMBL/GenBank/DDBJ whole genome shotgun (WGS) entry which is preliminary data.</text>
</comment>
<dbReference type="Proteomes" id="UP000316330">
    <property type="component" value="Unassembled WGS sequence"/>
</dbReference>
<dbReference type="Gene3D" id="1.20.120.1220">
    <property type="match status" value="1"/>
</dbReference>
<organism evidence="3 4">
    <name type="scientific">Cohnella terricola</name>
    <dbReference type="NCBI Taxonomy" id="1289167"/>
    <lineage>
        <taxon>Bacteria</taxon>
        <taxon>Bacillati</taxon>
        <taxon>Bacillota</taxon>
        <taxon>Bacilli</taxon>
        <taxon>Bacillales</taxon>
        <taxon>Paenibacillaceae</taxon>
        <taxon>Cohnella</taxon>
    </lineage>
</organism>
<dbReference type="AlphaFoldDB" id="A0A559JEA8"/>
<proteinExistence type="predicted"/>
<feature type="transmembrane region" description="Helical" evidence="1">
    <location>
        <begin position="20"/>
        <end position="39"/>
    </location>
</feature>
<reference evidence="3 4" key="1">
    <citation type="submission" date="2019-07" db="EMBL/GenBank/DDBJ databases">
        <authorList>
            <person name="Kim J."/>
        </authorList>
    </citation>
    <scope>NUCLEOTIDE SEQUENCE [LARGE SCALE GENOMIC DNA]</scope>
    <source>
        <strain evidence="3 4">G13</strain>
    </source>
</reference>
<evidence type="ECO:0000259" key="2">
    <source>
        <dbReference type="Pfam" id="PF01478"/>
    </source>
</evidence>
<feature type="transmembrane region" description="Helical" evidence="1">
    <location>
        <begin position="101"/>
        <end position="134"/>
    </location>
</feature>
<keyword evidence="1" id="KW-0812">Transmembrane</keyword>
<feature type="transmembrane region" description="Helical" evidence="1">
    <location>
        <begin position="70"/>
        <end position="89"/>
    </location>
</feature>
<feature type="domain" description="Prepilin type IV endopeptidase peptidase" evidence="2">
    <location>
        <begin position="29"/>
        <end position="129"/>
    </location>
</feature>
<dbReference type="EMBL" id="VNJJ01000009">
    <property type="protein sequence ID" value="TVX98224.1"/>
    <property type="molecule type" value="Genomic_DNA"/>
</dbReference>
<sequence>MGTVIRGRGEKRNRNGGGRTVNAGVWGCICVLLAAACWTDLRKMRIPNGLTLSFAGGGILYQLVFHGIQGGGWALAGALSGMIPLYIMNRFGGIGGGDVKWFGAFGVWTGPSLTFQLLVVSILLAGGIACALLAMRLPGARTLGIKLRWPWGTHPSEGGRSVKFPFMLAVAPGFMILLGKG</sequence>
<dbReference type="GO" id="GO:0004190">
    <property type="term" value="F:aspartic-type endopeptidase activity"/>
    <property type="evidence" value="ECO:0007669"/>
    <property type="project" value="InterPro"/>
</dbReference>